<keyword evidence="4 5" id="KW-0472">Membrane</keyword>
<reference evidence="6 7" key="1">
    <citation type="submission" date="2023-01" db="EMBL/GenBank/DDBJ databases">
        <title>Genomes from the Australian National Cyanobacteria Reference Collection.</title>
        <authorList>
            <person name="Willis A."/>
            <person name="Lee E.M.F."/>
        </authorList>
    </citation>
    <scope>NUCLEOTIDE SEQUENCE [LARGE SCALE GENOMIC DNA]</scope>
    <source>
        <strain evidence="6 7">CS-1033</strain>
    </source>
</reference>
<feature type="transmembrane region" description="Helical" evidence="5">
    <location>
        <begin position="98"/>
        <end position="121"/>
    </location>
</feature>
<dbReference type="Proteomes" id="UP001212499">
    <property type="component" value="Unassembled WGS sequence"/>
</dbReference>
<feature type="transmembrane region" description="Helical" evidence="5">
    <location>
        <begin position="127"/>
        <end position="147"/>
    </location>
</feature>
<keyword evidence="7" id="KW-1185">Reference proteome</keyword>
<dbReference type="PANTHER" id="PTHR43424">
    <property type="entry name" value="LOCUS PUTATIVE PROTEIN 1-RELATED"/>
    <property type="match status" value="1"/>
</dbReference>
<comment type="caution">
    <text evidence="6">The sequence shown here is derived from an EMBL/GenBank/DDBJ whole genome shotgun (WGS) entry which is preliminary data.</text>
</comment>
<feature type="transmembrane region" description="Helical" evidence="5">
    <location>
        <begin position="309"/>
        <end position="333"/>
    </location>
</feature>
<dbReference type="RefSeq" id="WP_271734892.1">
    <property type="nucleotide sequence ID" value="NZ_JANQDP010000005.1"/>
</dbReference>
<keyword evidence="3 5" id="KW-1133">Transmembrane helix</keyword>
<evidence type="ECO:0000313" key="6">
    <source>
        <dbReference type="EMBL" id="MDB9541439.1"/>
    </source>
</evidence>
<feature type="transmembrane region" description="Helical" evidence="5">
    <location>
        <begin position="339"/>
        <end position="366"/>
    </location>
</feature>
<feature type="transmembrane region" description="Helical" evidence="5">
    <location>
        <begin position="402"/>
        <end position="420"/>
    </location>
</feature>
<sequence>MLDKYTKSLFSWQEKASGKLAILQNVAWLFFDRILRMGVGLFVGVWVARYLGVEKFGIFNYATAIVALFNPLTKLGLDGLIIRSIVREPGIKDQILGTTFWLKLAGAIASIFLAVSSIFVLHHDDQLTVGIVAILATAGIFQAFDAIDYWFQSQIQSKYTVVARNTAFIITALVKVALIKMQAPLVAFAWATLAEVALGTVGLIIAYSFKGYSIFWRWSLTLAKTLLKESWPLMLSGLTIMIYMKIDQIMLGEMVDTTAVGLYSAATRISEVWYFIPMAIASSVGPRIYAAKDISEEVYYQKIKQLLRLLLVISIIIAVPMTFLSNRIITILFGSSYLAAGSILAIHIWAAVFVSMGIATGIWFVAEGFTHLAFQRNLIGAVTNIFLNLFLIPAYAGVGAAIATVISYAIASFLSHSINLKTRKIFKLQIQAFYFFHK</sequence>
<gene>
    <name evidence="6" type="ORF">PN457_17550</name>
</gene>
<feature type="transmembrane region" description="Helical" evidence="5">
    <location>
        <begin position="378"/>
        <end position="396"/>
    </location>
</feature>
<evidence type="ECO:0000313" key="7">
    <source>
        <dbReference type="Proteomes" id="UP001212499"/>
    </source>
</evidence>
<feature type="transmembrane region" description="Helical" evidence="5">
    <location>
        <begin position="272"/>
        <end position="289"/>
    </location>
</feature>
<evidence type="ECO:0000256" key="4">
    <source>
        <dbReference type="ARBA" id="ARBA00023136"/>
    </source>
</evidence>
<comment type="subcellular location">
    <subcellularLocation>
        <location evidence="1">Membrane</location>
        <topology evidence="1">Multi-pass membrane protein</topology>
    </subcellularLocation>
</comment>
<feature type="transmembrane region" description="Helical" evidence="5">
    <location>
        <begin position="230"/>
        <end position="246"/>
    </location>
</feature>
<dbReference type="CDD" id="cd13128">
    <property type="entry name" value="MATE_Wzx_like"/>
    <property type="match status" value="1"/>
</dbReference>
<feature type="transmembrane region" description="Helical" evidence="5">
    <location>
        <begin position="34"/>
        <end position="52"/>
    </location>
</feature>
<dbReference type="InterPro" id="IPR052556">
    <property type="entry name" value="PolySynth_Transporter"/>
</dbReference>
<accession>A0ABT5AVU2</accession>
<feature type="transmembrane region" description="Helical" evidence="5">
    <location>
        <begin position="185"/>
        <end position="209"/>
    </location>
</feature>
<evidence type="ECO:0000256" key="5">
    <source>
        <dbReference type="SAM" id="Phobius"/>
    </source>
</evidence>
<dbReference type="EMBL" id="JAQMUH010000194">
    <property type="protein sequence ID" value="MDB9541439.1"/>
    <property type="molecule type" value="Genomic_DNA"/>
</dbReference>
<protein>
    <submittedName>
        <fullName evidence="6">Flippase</fullName>
    </submittedName>
</protein>
<feature type="transmembrane region" description="Helical" evidence="5">
    <location>
        <begin position="159"/>
        <end position="179"/>
    </location>
</feature>
<dbReference type="InterPro" id="IPR002797">
    <property type="entry name" value="Polysacc_synth"/>
</dbReference>
<proteinExistence type="predicted"/>
<organism evidence="6 7">
    <name type="scientific">Anabaenopsis arnoldii</name>
    <dbReference type="NCBI Taxonomy" id="2152938"/>
    <lineage>
        <taxon>Bacteria</taxon>
        <taxon>Bacillati</taxon>
        <taxon>Cyanobacteriota</taxon>
        <taxon>Cyanophyceae</taxon>
        <taxon>Nostocales</taxon>
        <taxon>Nodulariaceae</taxon>
        <taxon>Anabaenopsis</taxon>
    </lineage>
</organism>
<name>A0ABT5AVU2_9CYAN</name>
<dbReference type="PANTHER" id="PTHR43424:SF1">
    <property type="entry name" value="LOCUS PUTATIVE PROTEIN 1-RELATED"/>
    <property type="match status" value="1"/>
</dbReference>
<evidence type="ECO:0000256" key="3">
    <source>
        <dbReference type="ARBA" id="ARBA00022989"/>
    </source>
</evidence>
<dbReference type="Pfam" id="PF01943">
    <property type="entry name" value="Polysacc_synt"/>
    <property type="match status" value="1"/>
</dbReference>
<evidence type="ECO:0000256" key="1">
    <source>
        <dbReference type="ARBA" id="ARBA00004141"/>
    </source>
</evidence>
<evidence type="ECO:0000256" key="2">
    <source>
        <dbReference type="ARBA" id="ARBA00022692"/>
    </source>
</evidence>
<keyword evidence="2 5" id="KW-0812">Transmembrane</keyword>